<feature type="region of interest" description="Disordered" evidence="1">
    <location>
        <begin position="36"/>
        <end position="55"/>
    </location>
</feature>
<dbReference type="RefSeq" id="WP_273688020.1">
    <property type="nucleotide sequence ID" value="NZ_CP117411.1"/>
</dbReference>
<protein>
    <submittedName>
        <fullName evidence="3">Uncharacterized protein</fullName>
    </submittedName>
</protein>
<dbReference type="Proteomes" id="UP001220395">
    <property type="component" value="Chromosome"/>
</dbReference>
<organism evidence="3 4">
    <name type="scientific">Sphingomonas naphthae</name>
    <dbReference type="NCBI Taxonomy" id="1813468"/>
    <lineage>
        <taxon>Bacteria</taxon>
        <taxon>Pseudomonadati</taxon>
        <taxon>Pseudomonadota</taxon>
        <taxon>Alphaproteobacteria</taxon>
        <taxon>Sphingomonadales</taxon>
        <taxon>Sphingomonadaceae</taxon>
        <taxon>Sphingomonas</taxon>
    </lineage>
</organism>
<keyword evidence="4" id="KW-1185">Reference proteome</keyword>
<dbReference type="PROSITE" id="PS51318">
    <property type="entry name" value="TAT"/>
    <property type="match status" value="1"/>
</dbReference>
<gene>
    <name evidence="3" type="ORF">PQ455_18805</name>
</gene>
<dbReference type="EMBL" id="CP117411">
    <property type="protein sequence ID" value="WCT73631.1"/>
    <property type="molecule type" value="Genomic_DNA"/>
</dbReference>
<dbReference type="InterPro" id="IPR006311">
    <property type="entry name" value="TAT_signal"/>
</dbReference>
<name>A0ABY7TLI4_9SPHN</name>
<evidence type="ECO:0000313" key="3">
    <source>
        <dbReference type="EMBL" id="WCT73631.1"/>
    </source>
</evidence>
<evidence type="ECO:0000256" key="2">
    <source>
        <dbReference type="SAM" id="SignalP"/>
    </source>
</evidence>
<feature type="chain" id="PRO_5046251225" evidence="2">
    <location>
        <begin position="30"/>
        <end position="95"/>
    </location>
</feature>
<accession>A0ABY7TLI4</accession>
<reference evidence="3 4" key="1">
    <citation type="submission" date="2023-02" db="EMBL/GenBank/DDBJ databases">
        <title>Genome sequence of Sphingomonas naphthae.</title>
        <authorList>
            <person name="Kim S."/>
            <person name="Heo J."/>
            <person name="Kwon S.-W."/>
        </authorList>
    </citation>
    <scope>NUCLEOTIDE SEQUENCE [LARGE SCALE GENOMIC DNA]</scope>
    <source>
        <strain evidence="3 4">KACC 18716</strain>
    </source>
</reference>
<sequence length="95" mass="9538">MSHLITIRRAIAAAAAGTLLAVSAAPAFAAAPAPAPVAQDSAAAEPTGSTSIPARKICFGRTPSGASEVTGSMLSRKVCKTRAQWEADGVQFATK</sequence>
<evidence type="ECO:0000256" key="1">
    <source>
        <dbReference type="SAM" id="MobiDB-lite"/>
    </source>
</evidence>
<evidence type="ECO:0000313" key="4">
    <source>
        <dbReference type="Proteomes" id="UP001220395"/>
    </source>
</evidence>
<proteinExistence type="predicted"/>
<keyword evidence="2" id="KW-0732">Signal</keyword>
<feature type="signal peptide" evidence="2">
    <location>
        <begin position="1"/>
        <end position="29"/>
    </location>
</feature>